<name>A0A1S4B012_TOBAC</name>
<dbReference type="UniPathway" id="UPA00213"/>
<protein>
    <submittedName>
        <fullName evidence="6">(-)-germacrene D synthase-like</fullName>
    </submittedName>
</protein>
<dbReference type="RefSeq" id="XP_016482277.1">
    <property type="nucleotide sequence ID" value="XM_016626791.1"/>
</dbReference>
<accession>A0A1S4B012</accession>
<evidence type="ECO:0000259" key="4">
    <source>
        <dbReference type="Pfam" id="PF01397"/>
    </source>
</evidence>
<dbReference type="PANTHER" id="PTHR31225:SF76">
    <property type="entry name" value="SESQUITERPENE SYNTHASE 15"/>
    <property type="match status" value="1"/>
</dbReference>
<dbReference type="KEGG" id="nta:107803155"/>
<dbReference type="SUPFAM" id="SSF48239">
    <property type="entry name" value="Terpenoid cyclases/Protein prenyltransferases"/>
    <property type="match status" value="1"/>
</dbReference>
<dbReference type="InterPro" id="IPR005630">
    <property type="entry name" value="Terpene_synthase_metal-bd"/>
</dbReference>
<dbReference type="GO" id="GO:0000287">
    <property type="term" value="F:magnesium ion binding"/>
    <property type="evidence" value="ECO:0007669"/>
    <property type="project" value="InterPro"/>
</dbReference>
<feature type="domain" description="Terpene synthase N-terminal" evidence="4">
    <location>
        <begin position="8"/>
        <end position="91"/>
    </location>
</feature>
<gene>
    <name evidence="6" type="primary">LOC107803155</name>
</gene>
<dbReference type="InterPro" id="IPR001906">
    <property type="entry name" value="Terpene_synth_N"/>
</dbReference>
<dbReference type="InterPro" id="IPR008930">
    <property type="entry name" value="Terpenoid_cyclase/PrenylTrfase"/>
</dbReference>
<dbReference type="SUPFAM" id="SSF48576">
    <property type="entry name" value="Terpenoid synthases"/>
    <property type="match status" value="1"/>
</dbReference>
<evidence type="ECO:0000313" key="6">
    <source>
        <dbReference type="RefSeq" id="XP_016482277.1"/>
    </source>
</evidence>
<dbReference type="OMA" id="FFANDSW"/>
<sequence>MRMLIVPFRVLRKHGYYVSSDVFRKFTDGQGNYNKALVSDVEGLLSLYEATQFRVHNEEILDETVNFTTTHLKLLLLTLSNSFAMKISNALKYPINYTMVTVATMHKSELCDITSHSTELFLETNTSISNPTLLFLGGGKNWIAKALPFTRDRVVELYFWSLSVYFEPQYKVGRNILTKVLCFISIADDIYDTYGTIDELTLLTNAIERYFFFLPVFKQRWNIDNVSEQLPSYMKFYYLALLDVYVEIEKELAKENNSFQVKYSMAEFMRIHESVLLIIFFQMKKLINAYFQEAKWYHGNNVPTMEQYVKNGIRSSTIPCLATLSWLGIGNEATKEAHDWLASEPSILVASSIIARLSNDIVSHEREQEEGDISGVECYMNEYGVTKEEAYVEIRKIMDNSWKDLNRECLNPTVVPRVLLMPVLNLARMSEFSYKDEDSYTVSKNDLRYIISEVLVDTITK</sequence>
<dbReference type="InterPro" id="IPR008949">
    <property type="entry name" value="Isoprenoid_synthase_dom_sf"/>
</dbReference>
<dbReference type="SFLD" id="SFLDG01019">
    <property type="entry name" value="Terpene_Cyclase_Like_1_C_Termi"/>
    <property type="match status" value="1"/>
</dbReference>
<dbReference type="SFLD" id="SFLDS00005">
    <property type="entry name" value="Isoprenoid_Synthase_Type_I"/>
    <property type="match status" value="1"/>
</dbReference>
<feature type="domain" description="Terpene synthase metal-binding" evidence="5">
    <location>
        <begin position="144"/>
        <end position="404"/>
    </location>
</feature>
<dbReference type="GO" id="GO:0046246">
    <property type="term" value="P:terpene biosynthetic process"/>
    <property type="evidence" value="ECO:0000318"/>
    <property type="project" value="GO_Central"/>
</dbReference>
<evidence type="ECO:0000256" key="1">
    <source>
        <dbReference type="ARBA" id="ARBA00004721"/>
    </source>
</evidence>
<dbReference type="Pfam" id="PF03936">
    <property type="entry name" value="Terpene_synth_C"/>
    <property type="match status" value="1"/>
</dbReference>
<organism evidence="6">
    <name type="scientific">Nicotiana tabacum</name>
    <name type="common">Common tobacco</name>
    <dbReference type="NCBI Taxonomy" id="4097"/>
    <lineage>
        <taxon>Eukaryota</taxon>
        <taxon>Viridiplantae</taxon>
        <taxon>Streptophyta</taxon>
        <taxon>Embryophyta</taxon>
        <taxon>Tracheophyta</taxon>
        <taxon>Spermatophyta</taxon>
        <taxon>Magnoliopsida</taxon>
        <taxon>eudicotyledons</taxon>
        <taxon>Gunneridae</taxon>
        <taxon>Pentapetalae</taxon>
        <taxon>asterids</taxon>
        <taxon>lamiids</taxon>
        <taxon>Solanales</taxon>
        <taxon>Solanaceae</taxon>
        <taxon>Nicotianoideae</taxon>
        <taxon>Nicotianeae</taxon>
        <taxon>Nicotiana</taxon>
    </lineage>
</organism>
<comment type="pathway">
    <text evidence="1">Secondary metabolite biosynthesis; terpenoid biosynthesis.</text>
</comment>
<dbReference type="InterPro" id="IPR034741">
    <property type="entry name" value="Terpene_cyclase-like_1_C"/>
</dbReference>
<dbReference type="InterPro" id="IPR036965">
    <property type="entry name" value="Terpene_synth_N_sf"/>
</dbReference>
<evidence type="ECO:0000256" key="2">
    <source>
        <dbReference type="ARBA" id="ARBA00011245"/>
    </source>
</evidence>
<reference evidence="6" key="1">
    <citation type="submission" date="2025-08" db="UniProtKB">
        <authorList>
            <consortium name="RefSeq"/>
        </authorList>
    </citation>
    <scope>IDENTIFICATION</scope>
</reference>
<dbReference type="GO" id="GO:0010333">
    <property type="term" value="F:terpene synthase activity"/>
    <property type="evidence" value="ECO:0000318"/>
    <property type="project" value="GO_Central"/>
</dbReference>
<keyword evidence="3" id="KW-0479">Metal-binding</keyword>
<dbReference type="AlphaFoldDB" id="A0A1S4B012"/>
<comment type="subunit">
    <text evidence="2">Monomer.</text>
</comment>
<dbReference type="Gene3D" id="1.10.600.10">
    <property type="entry name" value="Farnesyl Diphosphate Synthase"/>
    <property type="match status" value="1"/>
</dbReference>
<dbReference type="Gene3D" id="1.50.10.130">
    <property type="entry name" value="Terpene synthase, N-terminal domain"/>
    <property type="match status" value="1"/>
</dbReference>
<dbReference type="OrthoDB" id="1877784at2759"/>
<dbReference type="STRING" id="4097.A0A1S4B012"/>
<dbReference type="PaxDb" id="4097-A0A1S4B012"/>
<proteinExistence type="predicted"/>
<dbReference type="Pfam" id="PF01397">
    <property type="entry name" value="Terpene_synth"/>
    <property type="match status" value="1"/>
</dbReference>
<dbReference type="PANTHER" id="PTHR31225">
    <property type="entry name" value="OS04G0344100 PROTEIN-RELATED"/>
    <property type="match status" value="1"/>
</dbReference>
<dbReference type="GO" id="GO:0016114">
    <property type="term" value="P:terpenoid biosynthetic process"/>
    <property type="evidence" value="ECO:0007669"/>
    <property type="project" value="UniProtKB-UniPathway"/>
</dbReference>
<evidence type="ECO:0000259" key="5">
    <source>
        <dbReference type="Pfam" id="PF03936"/>
    </source>
</evidence>
<evidence type="ECO:0000256" key="3">
    <source>
        <dbReference type="ARBA" id="ARBA00022723"/>
    </source>
</evidence>
<dbReference type="InterPro" id="IPR050148">
    <property type="entry name" value="Terpene_synthase-like"/>
</dbReference>